<gene>
    <name evidence="4" type="ORF">BT96DRAFT_416877</name>
</gene>
<evidence type="ECO:0000313" key="4">
    <source>
        <dbReference type="EMBL" id="KAE9388910.1"/>
    </source>
</evidence>
<dbReference type="Gene3D" id="3.30.70.330">
    <property type="match status" value="1"/>
</dbReference>
<accession>A0A6A4GU98</accession>
<sequence>MAQHCAFVTFFNEDDAKACIAKLHRSTFKDKKIVAEFGRQTSAAQSVTCYRCGAPGHRASECAAIPAETERAKCFHCGSLDQYETVYLGRLPECNREEISRLCLQAGIDRRIASTRLLRERRAFLCYNIDDAYVLHRQAS</sequence>
<keyword evidence="2" id="KW-0862">Zinc</keyword>
<dbReference type="AlphaFoldDB" id="A0A6A4GU98"/>
<dbReference type="Pfam" id="PF00076">
    <property type="entry name" value="RRM_1"/>
    <property type="match status" value="1"/>
</dbReference>
<dbReference type="SMART" id="SM00343">
    <property type="entry name" value="ZnF_C2HC"/>
    <property type="match status" value="1"/>
</dbReference>
<feature type="domain" description="CCHC-type" evidence="3">
    <location>
        <begin position="49"/>
        <end position="62"/>
    </location>
</feature>
<keyword evidence="5" id="KW-1185">Reference proteome</keyword>
<dbReference type="GO" id="GO:0003723">
    <property type="term" value="F:RNA binding"/>
    <property type="evidence" value="ECO:0007669"/>
    <property type="project" value="InterPro"/>
</dbReference>
<dbReference type="SUPFAM" id="SSF57756">
    <property type="entry name" value="Retrovirus zinc finger-like domains"/>
    <property type="match status" value="1"/>
</dbReference>
<dbReference type="GO" id="GO:0008270">
    <property type="term" value="F:zinc ion binding"/>
    <property type="evidence" value="ECO:0007669"/>
    <property type="project" value="UniProtKB-KW"/>
</dbReference>
<dbReference type="SUPFAM" id="SSF54928">
    <property type="entry name" value="RNA-binding domain, RBD"/>
    <property type="match status" value="1"/>
</dbReference>
<evidence type="ECO:0000256" key="2">
    <source>
        <dbReference type="PROSITE-ProRule" id="PRU00047"/>
    </source>
</evidence>
<dbReference type="Pfam" id="PF00098">
    <property type="entry name" value="zf-CCHC"/>
    <property type="match status" value="1"/>
</dbReference>
<dbReference type="CDD" id="cd00590">
    <property type="entry name" value="RRM_SF"/>
    <property type="match status" value="1"/>
</dbReference>
<dbReference type="PROSITE" id="PS50158">
    <property type="entry name" value="ZF_CCHC"/>
    <property type="match status" value="1"/>
</dbReference>
<dbReference type="Proteomes" id="UP000799118">
    <property type="component" value="Unassembled WGS sequence"/>
</dbReference>
<dbReference type="EMBL" id="ML769720">
    <property type="protein sequence ID" value="KAE9388910.1"/>
    <property type="molecule type" value="Genomic_DNA"/>
</dbReference>
<dbReference type="InterPro" id="IPR035979">
    <property type="entry name" value="RBD_domain_sf"/>
</dbReference>
<evidence type="ECO:0000256" key="1">
    <source>
        <dbReference type="ARBA" id="ARBA00022664"/>
    </source>
</evidence>
<keyword evidence="2" id="KW-0479">Metal-binding</keyword>
<reference evidence="4" key="1">
    <citation type="journal article" date="2019" name="Environ. Microbiol.">
        <title>Fungal ecological strategies reflected in gene transcription - a case study of two litter decomposers.</title>
        <authorList>
            <person name="Barbi F."/>
            <person name="Kohler A."/>
            <person name="Barry K."/>
            <person name="Baskaran P."/>
            <person name="Daum C."/>
            <person name="Fauchery L."/>
            <person name="Ihrmark K."/>
            <person name="Kuo A."/>
            <person name="LaButti K."/>
            <person name="Lipzen A."/>
            <person name="Morin E."/>
            <person name="Grigoriev I.V."/>
            <person name="Henrissat B."/>
            <person name="Lindahl B."/>
            <person name="Martin F."/>
        </authorList>
    </citation>
    <scope>NUCLEOTIDE SEQUENCE</scope>
    <source>
        <strain evidence="4">JB14</strain>
    </source>
</reference>
<dbReference type="GO" id="GO:0006397">
    <property type="term" value="P:mRNA processing"/>
    <property type="evidence" value="ECO:0007669"/>
    <property type="project" value="UniProtKB-KW"/>
</dbReference>
<dbReference type="InterPro" id="IPR036875">
    <property type="entry name" value="Znf_CCHC_sf"/>
</dbReference>
<dbReference type="OrthoDB" id="427960at2759"/>
<evidence type="ECO:0000313" key="5">
    <source>
        <dbReference type="Proteomes" id="UP000799118"/>
    </source>
</evidence>
<dbReference type="Gene3D" id="4.10.60.10">
    <property type="entry name" value="Zinc finger, CCHC-type"/>
    <property type="match status" value="1"/>
</dbReference>
<dbReference type="InterPro" id="IPR012677">
    <property type="entry name" value="Nucleotide-bd_a/b_plait_sf"/>
</dbReference>
<dbReference type="InterPro" id="IPR001878">
    <property type="entry name" value="Znf_CCHC"/>
</dbReference>
<protein>
    <recommendedName>
        <fullName evidence="3">CCHC-type domain-containing protein</fullName>
    </recommendedName>
</protein>
<proteinExistence type="predicted"/>
<organism evidence="4 5">
    <name type="scientific">Gymnopus androsaceus JB14</name>
    <dbReference type="NCBI Taxonomy" id="1447944"/>
    <lineage>
        <taxon>Eukaryota</taxon>
        <taxon>Fungi</taxon>
        <taxon>Dikarya</taxon>
        <taxon>Basidiomycota</taxon>
        <taxon>Agaricomycotina</taxon>
        <taxon>Agaricomycetes</taxon>
        <taxon>Agaricomycetidae</taxon>
        <taxon>Agaricales</taxon>
        <taxon>Marasmiineae</taxon>
        <taxon>Omphalotaceae</taxon>
        <taxon>Gymnopus</taxon>
    </lineage>
</organism>
<keyword evidence="1" id="KW-0507">mRNA processing</keyword>
<dbReference type="InterPro" id="IPR000504">
    <property type="entry name" value="RRM_dom"/>
</dbReference>
<name>A0A6A4GU98_9AGAR</name>
<evidence type="ECO:0000259" key="3">
    <source>
        <dbReference type="PROSITE" id="PS50158"/>
    </source>
</evidence>
<keyword evidence="2" id="KW-0863">Zinc-finger</keyword>